<feature type="transmembrane region" description="Helical" evidence="2">
    <location>
        <begin position="349"/>
        <end position="370"/>
    </location>
</feature>
<dbReference type="VEuPathDB" id="FungiDB:MAPG_01077"/>
<dbReference type="InterPro" id="IPR037737">
    <property type="entry name" value="Srf1"/>
</dbReference>
<dbReference type="OrthoDB" id="2589563at2759"/>
<dbReference type="PANTHER" id="PTHR36819:SF1">
    <property type="entry name" value="REGULATOR OF PHOSPHOLIPASE D SRF1"/>
    <property type="match status" value="1"/>
</dbReference>
<feature type="region of interest" description="Disordered" evidence="1">
    <location>
        <begin position="1"/>
        <end position="127"/>
    </location>
</feature>
<reference evidence="5" key="2">
    <citation type="submission" date="2010-05" db="EMBL/GenBank/DDBJ databases">
        <title>The genome sequence of Magnaporthe poae strain ATCC 64411.</title>
        <authorList>
            <person name="Ma L.-J."/>
            <person name="Dead R."/>
            <person name="Young S."/>
            <person name="Zeng Q."/>
            <person name="Koehrsen M."/>
            <person name="Alvarado L."/>
            <person name="Berlin A."/>
            <person name="Chapman S.B."/>
            <person name="Chen Z."/>
            <person name="Freedman E."/>
            <person name="Gellesch M."/>
            <person name="Goldberg J."/>
            <person name="Griggs A."/>
            <person name="Gujja S."/>
            <person name="Heilman E.R."/>
            <person name="Heiman D."/>
            <person name="Hepburn T."/>
            <person name="Howarth C."/>
            <person name="Jen D."/>
            <person name="Larson L."/>
            <person name="Mehta T."/>
            <person name="Neiman D."/>
            <person name="Pearson M."/>
            <person name="Roberts A."/>
            <person name="Saif S."/>
            <person name="Shea T."/>
            <person name="Shenoy N."/>
            <person name="Sisk P."/>
            <person name="Stolte C."/>
            <person name="Sykes S."/>
            <person name="Walk T."/>
            <person name="White J."/>
            <person name="Yandava C."/>
            <person name="Haas B."/>
            <person name="Nusbaum C."/>
            <person name="Birren B."/>
        </authorList>
    </citation>
    <scope>NUCLEOTIDE SEQUENCE [LARGE SCALE GENOMIC DNA]</scope>
    <source>
        <strain evidence="5">ATCC 64411 / 73-15</strain>
    </source>
</reference>
<evidence type="ECO:0000256" key="2">
    <source>
        <dbReference type="SAM" id="Phobius"/>
    </source>
</evidence>
<dbReference type="OMA" id="MPIADHQ"/>
<feature type="transmembrane region" description="Helical" evidence="2">
    <location>
        <begin position="275"/>
        <end position="294"/>
    </location>
</feature>
<protein>
    <recommendedName>
        <fullName evidence="6">Regulator of phospholipase D SRF1</fullName>
    </recommendedName>
</protein>
<dbReference type="EMBL" id="GL876966">
    <property type="protein sequence ID" value="KLU81997.1"/>
    <property type="molecule type" value="Genomic_DNA"/>
</dbReference>
<evidence type="ECO:0000313" key="3">
    <source>
        <dbReference type="EMBL" id="KLU81997.1"/>
    </source>
</evidence>
<name>A0A0C4DMR5_MAGP6</name>
<dbReference type="EMBL" id="ADBL01000248">
    <property type="status" value="NOT_ANNOTATED_CDS"/>
    <property type="molecule type" value="Genomic_DNA"/>
</dbReference>
<keyword evidence="2" id="KW-0812">Transmembrane</keyword>
<sequence>MAGVRQIRTLPPWIESYSPRLCDAPSAEHLSPLEPQLPPASVLPQHNSLPSEPKRPAHSSGSSTNNRGASRAGSQKKQQHADAPGQPVDGYADSSQERLQPPLKSHRRPRNLQQFFTGKGPSRWDHLRSADPVIVPNRTPEAQQSWRDFIAASSYGGNHRGPHERSEIVDDEFFERLQPGLNDPVRLPSAGGSGVGAAKAGTSRRASARARARAATPFLERLLLIPVRHPLGPLFSRLIVLSTSIVALALSATIVQEARSGSGSVYGSIEERGQAIFAIAVDSVAIPYIGYITWDDHMGKPLGLRQAKERVKLILMDLFFIMFKAASTGLAFETLIYTRVHSTFGLLRVLAAFELIGLVSWATTLIANVFRVVERLGG</sequence>
<reference evidence="4" key="5">
    <citation type="submission" date="2015-06" db="UniProtKB">
        <authorList>
            <consortium name="EnsemblFungi"/>
        </authorList>
    </citation>
    <scope>IDENTIFICATION</scope>
    <source>
        <strain evidence="4">ATCC 64411</strain>
    </source>
</reference>
<keyword evidence="2" id="KW-0472">Membrane</keyword>
<evidence type="ECO:0000313" key="5">
    <source>
        <dbReference type="Proteomes" id="UP000011715"/>
    </source>
</evidence>
<evidence type="ECO:0000256" key="1">
    <source>
        <dbReference type="SAM" id="MobiDB-lite"/>
    </source>
</evidence>
<dbReference type="eggNOG" id="ENOG502QPXG">
    <property type="taxonomic scope" value="Eukaryota"/>
</dbReference>
<dbReference type="EnsemblFungi" id="MAPG_01077T0">
    <property type="protein sequence ID" value="MAPG_01077T0"/>
    <property type="gene ID" value="MAPG_01077"/>
</dbReference>
<proteinExistence type="predicted"/>
<feature type="transmembrane region" description="Helical" evidence="2">
    <location>
        <begin position="314"/>
        <end position="337"/>
    </location>
</feature>
<keyword evidence="5" id="KW-1185">Reference proteome</keyword>
<dbReference type="Proteomes" id="UP000011715">
    <property type="component" value="Unassembled WGS sequence"/>
</dbReference>
<feature type="transmembrane region" description="Helical" evidence="2">
    <location>
        <begin position="234"/>
        <end position="255"/>
    </location>
</feature>
<dbReference type="AlphaFoldDB" id="A0A0C4DMR5"/>
<keyword evidence="2" id="KW-1133">Transmembrane helix</keyword>
<accession>A0A0C4DMR5</accession>
<gene>
    <name evidence="3" type="ORF">MAPG_01077</name>
</gene>
<dbReference type="PANTHER" id="PTHR36819">
    <property type="entry name" value="REGULATOR OF PHOSPHOLIPASE D SRF1"/>
    <property type="match status" value="1"/>
</dbReference>
<evidence type="ECO:0008006" key="6">
    <source>
        <dbReference type="Google" id="ProtNLM"/>
    </source>
</evidence>
<reference evidence="3" key="3">
    <citation type="submission" date="2011-03" db="EMBL/GenBank/DDBJ databases">
        <title>Annotation of Magnaporthe poae ATCC 64411.</title>
        <authorList>
            <person name="Ma L.-J."/>
            <person name="Dead R."/>
            <person name="Young S.K."/>
            <person name="Zeng Q."/>
            <person name="Gargeya S."/>
            <person name="Fitzgerald M."/>
            <person name="Haas B."/>
            <person name="Abouelleil A."/>
            <person name="Alvarado L."/>
            <person name="Arachchi H.M."/>
            <person name="Berlin A."/>
            <person name="Brown A."/>
            <person name="Chapman S.B."/>
            <person name="Chen Z."/>
            <person name="Dunbar C."/>
            <person name="Freedman E."/>
            <person name="Gearin G."/>
            <person name="Gellesch M."/>
            <person name="Goldberg J."/>
            <person name="Griggs A."/>
            <person name="Gujja S."/>
            <person name="Heiman D."/>
            <person name="Howarth C."/>
            <person name="Larson L."/>
            <person name="Lui A."/>
            <person name="MacDonald P.J.P."/>
            <person name="Mehta T."/>
            <person name="Montmayeur A."/>
            <person name="Murphy C."/>
            <person name="Neiman D."/>
            <person name="Pearson M."/>
            <person name="Priest M."/>
            <person name="Roberts A."/>
            <person name="Saif S."/>
            <person name="Shea T."/>
            <person name="Shenoy N."/>
            <person name="Sisk P."/>
            <person name="Stolte C."/>
            <person name="Sykes S."/>
            <person name="Yandava C."/>
            <person name="Wortman J."/>
            <person name="Nusbaum C."/>
            <person name="Birren B."/>
        </authorList>
    </citation>
    <scope>NUCLEOTIDE SEQUENCE</scope>
    <source>
        <strain evidence="3">ATCC 64411</strain>
    </source>
</reference>
<feature type="compositionally biased region" description="Polar residues" evidence="1">
    <location>
        <begin position="59"/>
        <end position="76"/>
    </location>
</feature>
<reference evidence="3" key="1">
    <citation type="submission" date="2010-05" db="EMBL/GenBank/DDBJ databases">
        <title>The Genome Sequence of Magnaporthe poae strain ATCC 64411.</title>
        <authorList>
            <consortium name="The Broad Institute Genome Sequencing Platform"/>
            <consortium name="Broad Institute Genome Sequencing Center for Infectious Disease"/>
            <person name="Ma L.-J."/>
            <person name="Dead R."/>
            <person name="Young S."/>
            <person name="Zeng Q."/>
            <person name="Koehrsen M."/>
            <person name="Alvarado L."/>
            <person name="Berlin A."/>
            <person name="Chapman S.B."/>
            <person name="Chen Z."/>
            <person name="Freedman E."/>
            <person name="Gellesch M."/>
            <person name="Goldberg J."/>
            <person name="Griggs A."/>
            <person name="Gujja S."/>
            <person name="Heilman E.R."/>
            <person name="Heiman D."/>
            <person name="Hepburn T."/>
            <person name="Howarth C."/>
            <person name="Jen D."/>
            <person name="Larson L."/>
            <person name="Mehta T."/>
            <person name="Neiman D."/>
            <person name="Pearson M."/>
            <person name="Roberts A."/>
            <person name="Saif S."/>
            <person name="Shea T."/>
            <person name="Shenoy N."/>
            <person name="Sisk P."/>
            <person name="Stolte C."/>
            <person name="Sykes S."/>
            <person name="Walk T."/>
            <person name="White J."/>
            <person name="Yandava C."/>
            <person name="Haas B."/>
            <person name="Nusbaum C."/>
            <person name="Birren B."/>
        </authorList>
    </citation>
    <scope>NUCLEOTIDE SEQUENCE</scope>
    <source>
        <strain evidence="3">ATCC 64411</strain>
    </source>
</reference>
<dbReference type="GO" id="GO:0000324">
    <property type="term" value="C:fungal-type vacuole"/>
    <property type="evidence" value="ECO:0007669"/>
    <property type="project" value="TreeGrafter"/>
</dbReference>
<evidence type="ECO:0000313" key="4">
    <source>
        <dbReference type="EnsemblFungi" id="MAPG_01077T0"/>
    </source>
</evidence>
<dbReference type="GO" id="GO:0071944">
    <property type="term" value="C:cell periphery"/>
    <property type="evidence" value="ECO:0007669"/>
    <property type="project" value="TreeGrafter"/>
</dbReference>
<reference evidence="4" key="4">
    <citation type="journal article" date="2015" name="G3 (Bethesda)">
        <title>Genome sequences of three phytopathogenic species of the Magnaporthaceae family of fungi.</title>
        <authorList>
            <person name="Okagaki L.H."/>
            <person name="Nunes C.C."/>
            <person name="Sailsbery J."/>
            <person name="Clay B."/>
            <person name="Brown D."/>
            <person name="John T."/>
            <person name="Oh Y."/>
            <person name="Young N."/>
            <person name="Fitzgerald M."/>
            <person name="Haas B.J."/>
            <person name="Zeng Q."/>
            <person name="Young S."/>
            <person name="Adiconis X."/>
            <person name="Fan L."/>
            <person name="Levin J.Z."/>
            <person name="Mitchell T.K."/>
            <person name="Okubara P.A."/>
            <person name="Farman M.L."/>
            <person name="Kohn L.M."/>
            <person name="Birren B."/>
            <person name="Ma L.-J."/>
            <person name="Dean R.A."/>
        </authorList>
    </citation>
    <scope>NUCLEOTIDE SEQUENCE</scope>
    <source>
        <strain evidence="4">ATCC 64411 / 73-15</strain>
    </source>
</reference>
<organism evidence="4 5">
    <name type="scientific">Magnaporthiopsis poae (strain ATCC 64411 / 73-15)</name>
    <name type="common">Kentucky bluegrass fungus</name>
    <name type="synonym">Magnaporthe poae</name>
    <dbReference type="NCBI Taxonomy" id="644358"/>
    <lineage>
        <taxon>Eukaryota</taxon>
        <taxon>Fungi</taxon>
        <taxon>Dikarya</taxon>
        <taxon>Ascomycota</taxon>
        <taxon>Pezizomycotina</taxon>
        <taxon>Sordariomycetes</taxon>
        <taxon>Sordariomycetidae</taxon>
        <taxon>Magnaporthales</taxon>
        <taxon>Magnaporthaceae</taxon>
        <taxon>Magnaporthiopsis</taxon>
    </lineage>
</organism>